<organism evidence="3 4">
    <name type="scientific">Penicillium subrubescens</name>
    <dbReference type="NCBI Taxonomy" id="1316194"/>
    <lineage>
        <taxon>Eukaryota</taxon>
        <taxon>Fungi</taxon>
        <taxon>Dikarya</taxon>
        <taxon>Ascomycota</taxon>
        <taxon>Pezizomycotina</taxon>
        <taxon>Eurotiomycetes</taxon>
        <taxon>Eurotiomycetidae</taxon>
        <taxon>Eurotiales</taxon>
        <taxon>Aspergillaceae</taxon>
        <taxon>Penicillium</taxon>
    </lineage>
</organism>
<evidence type="ECO:0000313" key="3">
    <source>
        <dbReference type="EMBL" id="OKP00923.1"/>
    </source>
</evidence>
<comment type="caution">
    <text evidence="3">The sequence shown here is derived from an EMBL/GenBank/DDBJ whole genome shotgun (WGS) entry which is preliminary data.</text>
</comment>
<dbReference type="STRING" id="1316194.A0A1Q5TL07"/>
<reference evidence="3 4" key="1">
    <citation type="submission" date="2016-10" db="EMBL/GenBank/DDBJ databases">
        <title>Genome sequence of the ascomycete fungus Penicillium subrubescens.</title>
        <authorList>
            <person name="De Vries R.P."/>
            <person name="Peng M."/>
            <person name="Dilokpimol A."/>
            <person name="Hilden K."/>
            <person name="Makela M.R."/>
            <person name="Grigoriev I."/>
            <person name="Riley R."/>
            <person name="Granchi Z."/>
        </authorList>
    </citation>
    <scope>NUCLEOTIDE SEQUENCE [LARGE SCALE GENOMIC DNA]</scope>
    <source>
        <strain evidence="3 4">CBS 132785</strain>
    </source>
</reference>
<sequence>MKAISLTSSSFLLSAAFFNNAFANIVTELGPNGLNASVKYTPDRDTLRKRAPAPGGNSDCAKWCAANFPNPGSDCTSLAAHGQGPCYTCGPKKSSPTQLLCGGQCRDTSSSSNNCGACGNKASDSS</sequence>
<keyword evidence="4" id="KW-1185">Reference proteome</keyword>
<feature type="signal peptide" evidence="2">
    <location>
        <begin position="1"/>
        <end position="23"/>
    </location>
</feature>
<evidence type="ECO:0000313" key="4">
    <source>
        <dbReference type="Proteomes" id="UP000186955"/>
    </source>
</evidence>
<dbReference type="AlphaFoldDB" id="A0A1Q5TL07"/>
<feature type="region of interest" description="Disordered" evidence="1">
    <location>
        <begin position="106"/>
        <end position="126"/>
    </location>
</feature>
<evidence type="ECO:0000256" key="2">
    <source>
        <dbReference type="SAM" id="SignalP"/>
    </source>
</evidence>
<keyword evidence="2" id="KW-0732">Signal</keyword>
<feature type="chain" id="PRO_5012457141" evidence="2">
    <location>
        <begin position="24"/>
        <end position="126"/>
    </location>
</feature>
<evidence type="ECO:0000256" key="1">
    <source>
        <dbReference type="SAM" id="MobiDB-lite"/>
    </source>
</evidence>
<name>A0A1Q5TL07_9EURO</name>
<dbReference type="EMBL" id="MNBE01000642">
    <property type="protein sequence ID" value="OKP00923.1"/>
    <property type="molecule type" value="Genomic_DNA"/>
</dbReference>
<accession>A0A1Q5TL07</accession>
<gene>
    <name evidence="3" type="ORF">PENSUB_7504</name>
</gene>
<protein>
    <submittedName>
        <fullName evidence="3">Uncharacterized protein</fullName>
    </submittedName>
</protein>
<proteinExistence type="predicted"/>
<dbReference type="Proteomes" id="UP000186955">
    <property type="component" value="Unassembled WGS sequence"/>
</dbReference>